<protein>
    <submittedName>
        <fullName evidence="1">Uncharacterized protein</fullName>
    </submittedName>
</protein>
<dbReference type="RefSeq" id="WP_108995118.1">
    <property type="nucleotide sequence ID" value="NZ_BDQX01000339.1"/>
</dbReference>
<accession>A0A2R5EYB5</accession>
<comment type="caution">
    <text evidence="1">The sequence shown here is derived from an EMBL/GenBank/DDBJ whole genome shotgun (WGS) entry which is preliminary data.</text>
</comment>
<sequence>MTESLSFARSVLGGLHDYYGRHGIAAKLAEPDDEAPYASLLIRFDEIGSGNESVLLEMSFLPGLEEAEQAGVYLLQTFAVLRDRTAQERYTSLVQICASLNLTLPLGAFGVSEPGGALYFKHNAMLRAEWLEGESGVQHLDRVNGLALHQLHLYSDTLIAEV</sequence>
<dbReference type="EMBL" id="BDQX01000339">
    <property type="protein sequence ID" value="GBG10659.1"/>
    <property type="molecule type" value="Genomic_DNA"/>
</dbReference>
<proteinExistence type="predicted"/>
<evidence type="ECO:0000313" key="2">
    <source>
        <dbReference type="Proteomes" id="UP000245202"/>
    </source>
</evidence>
<reference evidence="1 2" key="1">
    <citation type="submission" date="2017-08" db="EMBL/GenBank/DDBJ databases">
        <title>Substantial Increase in Enzyme Production by Combined Drug-Resistance Mutations in Paenibacillus agaridevorans.</title>
        <authorList>
            <person name="Tanaka Y."/>
            <person name="Funane K."/>
            <person name="Hosaka T."/>
            <person name="Shiwa Y."/>
            <person name="Fujita N."/>
            <person name="Miyazaki T."/>
            <person name="Yoshikawa H."/>
            <person name="Murakami K."/>
            <person name="Kasahara K."/>
            <person name="Inaoka T."/>
            <person name="Hiraga Y."/>
            <person name="Ochi K."/>
        </authorList>
    </citation>
    <scope>NUCLEOTIDE SEQUENCE [LARGE SCALE GENOMIC DNA]</scope>
    <source>
        <strain evidence="1 2">T-3040</strain>
    </source>
</reference>
<dbReference type="AlphaFoldDB" id="A0A2R5EYB5"/>
<keyword evidence="2" id="KW-1185">Reference proteome</keyword>
<evidence type="ECO:0000313" key="1">
    <source>
        <dbReference type="EMBL" id="GBG10659.1"/>
    </source>
</evidence>
<name>A0A2R5EYB5_9BACL</name>
<dbReference type="Proteomes" id="UP000245202">
    <property type="component" value="Unassembled WGS sequence"/>
</dbReference>
<gene>
    <name evidence="1" type="ORF">PAT3040_05410</name>
</gene>
<organism evidence="1 2">
    <name type="scientific">Paenibacillus agaridevorans</name>
    <dbReference type="NCBI Taxonomy" id="171404"/>
    <lineage>
        <taxon>Bacteria</taxon>
        <taxon>Bacillati</taxon>
        <taxon>Bacillota</taxon>
        <taxon>Bacilli</taxon>
        <taxon>Bacillales</taxon>
        <taxon>Paenibacillaceae</taxon>
        <taxon>Paenibacillus</taxon>
    </lineage>
</organism>